<reference evidence="1 2" key="1">
    <citation type="submission" date="2017-09" db="EMBL/GenBank/DDBJ databases">
        <title>Depth-based differentiation of microbial function through sediment-hosted aquifers and enrichment of novel symbionts in the deep terrestrial subsurface.</title>
        <authorList>
            <person name="Probst A.J."/>
            <person name="Ladd B."/>
            <person name="Jarett J.K."/>
            <person name="Geller-Mcgrath D.E."/>
            <person name="Sieber C.M."/>
            <person name="Emerson J.B."/>
            <person name="Anantharaman K."/>
            <person name="Thomas B.C."/>
            <person name="Malmstrom R."/>
            <person name="Stieglmeier M."/>
            <person name="Klingl A."/>
            <person name="Woyke T."/>
            <person name="Ryan C.M."/>
            <person name="Banfield J.F."/>
        </authorList>
    </citation>
    <scope>NUCLEOTIDE SEQUENCE [LARGE SCALE GENOMIC DNA]</scope>
    <source>
        <strain evidence="1">CG22_combo_CG10-13_8_21_14_all_01_47_9</strain>
    </source>
</reference>
<dbReference type="Proteomes" id="UP000229981">
    <property type="component" value="Unassembled WGS sequence"/>
</dbReference>
<organism evidence="1 2">
    <name type="scientific">Candidatus Beckwithbacteria bacterium CG22_combo_CG10-13_8_21_14_all_01_47_9</name>
    <dbReference type="NCBI Taxonomy" id="1974496"/>
    <lineage>
        <taxon>Bacteria</taxon>
        <taxon>Candidatus Beckwithiibacteriota</taxon>
    </lineage>
</organism>
<sequence>MRKTVKVIILDTESEYLKEFCRVYCNQSFDLLGIPVLISQEDFAHIFSEPDKTGKRRFCQRRAKKMMFIKAIIEKIVAIELGFEEDTGNFAVFSHDLDCVIYLKPWPSTKSLRLMTFFDFGKDFVKMFQKQKRKCVELNPKDFKEAVVSRLTTSRDVDS</sequence>
<gene>
    <name evidence="1" type="ORF">COW80_03715</name>
</gene>
<protein>
    <submittedName>
        <fullName evidence="1">Uncharacterized protein</fullName>
    </submittedName>
</protein>
<proteinExistence type="predicted"/>
<evidence type="ECO:0000313" key="2">
    <source>
        <dbReference type="Proteomes" id="UP000229981"/>
    </source>
</evidence>
<dbReference type="EMBL" id="PCTU01000094">
    <property type="protein sequence ID" value="PIP87825.1"/>
    <property type="molecule type" value="Genomic_DNA"/>
</dbReference>
<accession>A0A2H0E065</accession>
<comment type="caution">
    <text evidence="1">The sequence shown here is derived from an EMBL/GenBank/DDBJ whole genome shotgun (WGS) entry which is preliminary data.</text>
</comment>
<name>A0A2H0E065_9BACT</name>
<dbReference type="AlphaFoldDB" id="A0A2H0E065"/>
<evidence type="ECO:0000313" key="1">
    <source>
        <dbReference type="EMBL" id="PIP87825.1"/>
    </source>
</evidence>